<evidence type="ECO:0000313" key="2">
    <source>
        <dbReference type="Proteomes" id="UP000053911"/>
    </source>
</evidence>
<accession>A0A117L1G4</accession>
<dbReference type="GO" id="GO:0008757">
    <property type="term" value="F:S-adenosylmethionine-dependent methyltransferase activity"/>
    <property type="evidence" value="ECO:0007669"/>
    <property type="project" value="UniProtKB-ARBA"/>
</dbReference>
<dbReference type="PROSITE" id="PS00092">
    <property type="entry name" value="N6_MTASE"/>
    <property type="match status" value="1"/>
</dbReference>
<dbReference type="SUPFAM" id="SSF53335">
    <property type="entry name" value="S-adenosyl-L-methionine-dependent methyltransferases"/>
    <property type="match status" value="1"/>
</dbReference>
<comment type="caution">
    <text evidence="1">The sequence shown here is derived from an EMBL/GenBank/DDBJ whole genome shotgun (WGS) entry which is preliminary data.</text>
</comment>
<gene>
    <name evidence="1" type="ORF">XD54_0847</name>
</gene>
<dbReference type="EMBL" id="LGFD01000013">
    <property type="protein sequence ID" value="KUK17830.1"/>
    <property type="molecule type" value="Genomic_DNA"/>
</dbReference>
<dbReference type="PANTHER" id="PTHR23290">
    <property type="entry name" value="RRNA N6-ADENOSINE-METHYLTRANSFERASE METTL5"/>
    <property type="match status" value="1"/>
</dbReference>
<dbReference type="Pfam" id="PF06325">
    <property type="entry name" value="PrmA"/>
    <property type="match status" value="1"/>
</dbReference>
<dbReference type="GO" id="GO:0032259">
    <property type="term" value="P:methylation"/>
    <property type="evidence" value="ECO:0007669"/>
    <property type="project" value="UniProtKB-KW"/>
</dbReference>
<name>A0A117L1G4_9EURY</name>
<dbReference type="PANTHER" id="PTHR23290:SF0">
    <property type="entry name" value="RRNA N6-ADENOSINE-METHYLTRANSFERASE METTL5"/>
    <property type="match status" value="1"/>
</dbReference>
<dbReference type="InterPro" id="IPR029063">
    <property type="entry name" value="SAM-dependent_MTases_sf"/>
</dbReference>
<dbReference type="Proteomes" id="UP000053911">
    <property type="component" value="Unassembled WGS sequence"/>
</dbReference>
<protein>
    <submittedName>
        <fullName evidence="1">Putative DNA methylase</fullName>
    </submittedName>
</protein>
<proteinExistence type="predicted"/>
<sequence length="217" mass="24616">MNFSVLRAIGDRMKKKHLAMILSNLKGFKEPKPELEQYKTPGNVAAELLWLAHSMGDIEGKIIADLGAGTGVLSIGASLMGAKKVYAVEKDKKALEIAKENAETLNIKNIEFLEVSVKEFDARVDTVIMNPPFGSQNPKADRPFLLKAFEISDVVYSIHLAKEEVRKFIEAFTRDNSFKITNRLTTTFEIPAQFFFHKKRLEQILVDIYRFERNKHG</sequence>
<dbReference type="GO" id="GO:0003676">
    <property type="term" value="F:nucleic acid binding"/>
    <property type="evidence" value="ECO:0007669"/>
    <property type="project" value="InterPro"/>
</dbReference>
<dbReference type="CDD" id="cd02440">
    <property type="entry name" value="AdoMet_MTases"/>
    <property type="match status" value="1"/>
</dbReference>
<dbReference type="Gene3D" id="3.40.50.150">
    <property type="entry name" value="Vaccinia Virus protein VP39"/>
    <property type="match status" value="1"/>
</dbReference>
<dbReference type="InterPro" id="IPR002052">
    <property type="entry name" value="DNA_methylase_N6_adenine_CS"/>
</dbReference>
<dbReference type="PATRIC" id="fig|172049.5.peg.1679"/>
<keyword evidence="1" id="KW-0808">Transferase</keyword>
<reference evidence="2" key="1">
    <citation type="journal article" date="2015" name="MBio">
        <title>Genome-Resolved Metagenomic Analysis Reveals Roles for Candidate Phyla and Other Microbial Community Members in Biogeochemical Transformations in Oil Reservoirs.</title>
        <authorList>
            <person name="Hu P."/>
            <person name="Tom L."/>
            <person name="Singh A."/>
            <person name="Thomas B.C."/>
            <person name="Baker B.J."/>
            <person name="Piceno Y.M."/>
            <person name="Andersen G.L."/>
            <person name="Banfield J.F."/>
        </authorList>
    </citation>
    <scope>NUCLEOTIDE SEQUENCE [LARGE SCALE GENOMIC DNA]</scope>
</reference>
<dbReference type="InterPro" id="IPR051720">
    <property type="entry name" value="rRNA_MeTrfase/Polyamine_Synth"/>
</dbReference>
<keyword evidence="1" id="KW-0489">Methyltransferase</keyword>
<organism evidence="1 2">
    <name type="scientific">Thermococcus sibiricus</name>
    <dbReference type="NCBI Taxonomy" id="172049"/>
    <lineage>
        <taxon>Archaea</taxon>
        <taxon>Methanobacteriati</taxon>
        <taxon>Methanobacteriota</taxon>
        <taxon>Thermococci</taxon>
        <taxon>Thermococcales</taxon>
        <taxon>Thermococcaceae</taxon>
        <taxon>Thermococcus</taxon>
    </lineage>
</organism>
<dbReference type="AlphaFoldDB" id="A0A117L1G4"/>
<evidence type="ECO:0000313" key="1">
    <source>
        <dbReference type="EMBL" id="KUK17830.1"/>
    </source>
</evidence>